<feature type="domain" description="FAD dependent oxidoreductase" evidence="2">
    <location>
        <begin position="4"/>
        <end position="259"/>
    </location>
</feature>
<organism evidence="3">
    <name type="scientific">marine metagenome</name>
    <dbReference type="NCBI Taxonomy" id="408172"/>
    <lineage>
        <taxon>unclassified sequences</taxon>
        <taxon>metagenomes</taxon>
        <taxon>ecological metagenomes</taxon>
    </lineage>
</organism>
<evidence type="ECO:0000259" key="2">
    <source>
        <dbReference type="Pfam" id="PF01266"/>
    </source>
</evidence>
<dbReference type="SUPFAM" id="SSF51905">
    <property type="entry name" value="FAD/NAD(P)-binding domain"/>
    <property type="match status" value="1"/>
</dbReference>
<dbReference type="PANTHER" id="PTHR13847:SF289">
    <property type="entry name" value="GLYCINE OXIDASE"/>
    <property type="match status" value="1"/>
</dbReference>
<feature type="non-terminal residue" evidence="3">
    <location>
        <position position="1"/>
    </location>
</feature>
<dbReference type="GO" id="GO:0016491">
    <property type="term" value="F:oxidoreductase activity"/>
    <property type="evidence" value="ECO:0007669"/>
    <property type="project" value="UniProtKB-KW"/>
</dbReference>
<dbReference type="Gene3D" id="3.30.9.10">
    <property type="entry name" value="D-Amino Acid Oxidase, subunit A, domain 2"/>
    <property type="match status" value="1"/>
</dbReference>
<dbReference type="GO" id="GO:0005737">
    <property type="term" value="C:cytoplasm"/>
    <property type="evidence" value="ECO:0007669"/>
    <property type="project" value="TreeGrafter"/>
</dbReference>
<sequence>NNNETLYLYKTEKEYQAARYSIDLRKKNGVNIRELNAAEINDLEPNIAPVYFCGLIFEGSRHTTSPIKVSKKIFEKFLLNGGSFLNKKITAINNTAKGITIISENSAFDFDNIVISAGSWSNELALMVGDKFPLDTERGYHVLFDNEKKLISRPVGWSQSGFYLIQIEEGIRAAGTVEIAGLQKDSNPKRLKMIEREARKVMPTLGKVKSTWLGLRPTLPDSLPVIGQSTKDKNVFYAFGHQHIGWTLGAVTGKVMTELVNYKKPNLDLSPFDPNRFN</sequence>
<dbReference type="PANTHER" id="PTHR13847">
    <property type="entry name" value="SARCOSINE DEHYDROGENASE-RELATED"/>
    <property type="match status" value="1"/>
</dbReference>
<protein>
    <recommendedName>
        <fullName evidence="2">FAD dependent oxidoreductase domain-containing protein</fullName>
    </recommendedName>
</protein>
<gene>
    <name evidence="3" type="ORF">METZ01_LOCUS322435</name>
</gene>
<evidence type="ECO:0000313" key="3">
    <source>
        <dbReference type="EMBL" id="SVC69581.1"/>
    </source>
</evidence>
<dbReference type="SUPFAM" id="SSF54373">
    <property type="entry name" value="FAD-linked reductases, C-terminal domain"/>
    <property type="match status" value="1"/>
</dbReference>
<dbReference type="InterPro" id="IPR006076">
    <property type="entry name" value="FAD-dep_OxRdtase"/>
</dbReference>
<reference evidence="3" key="1">
    <citation type="submission" date="2018-05" db="EMBL/GenBank/DDBJ databases">
        <authorList>
            <person name="Lanie J.A."/>
            <person name="Ng W.-L."/>
            <person name="Kazmierczak K.M."/>
            <person name="Andrzejewski T.M."/>
            <person name="Davidsen T.M."/>
            <person name="Wayne K.J."/>
            <person name="Tettelin H."/>
            <person name="Glass J.I."/>
            <person name="Rusch D."/>
            <person name="Podicherti R."/>
            <person name="Tsui H.-C.T."/>
            <person name="Winkler M.E."/>
        </authorList>
    </citation>
    <scope>NUCLEOTIDE SEQUENCE</scope>
</reference>
<dbReference type="EMBL" id="UINC01105557">
    <property type="protein sequence ID" value="SVC69581.1"/>
    <property type="molecule type" value="Genomic_DNA"/>
</dbReference>
<evidence type="ECO:0000256" key="1">
    <source>
        <dbReference type="ARBA" id="ARBA00023002"/>
    </source>
</evidence>
<name>A0A382PCH7_9ZZZZ</name>
<dbReference type="InterPro" id="IPR036188">
    <property type="entry name" value="FAD/NAD-bd_sf"/>
</dbReference>
<accession>A0A382PCH7</accession>
<keyword evidence="1" id="KW-0560">Oxidoreductase</keyword>
<dbReference type="AlphaFoldDB" id="A0A382PCH7"/>
<dbReference type="Gene3D" id="3.50.50.60">
    <property type="entry name" value="FAD/NAD(P)-binding domain"/>
    <property type="match status" value="1"/>
</dbReference>
<proteinExistence type="predicted"/>
<dbReference type="Pfam" id="PF01266">
    <property type="entry name" value="DAO"/>
    <property type="match status" value="1"/>
</dbReference>